<proteinExistence type="predicted"/>
<organism evidence="1">
    <name type="scientific">Arundo donax</name>
    <name type="common">Giant reed</name>
    <name type="synonym">Donax arundinaceus</name>
    <dbReference type="NCBI Taxonomy" id="35708"/>
    <lineage>
        <taxon>Eukaryota</taxon>
        <taxon>Viridiplantae</taxon>
        <taxon>Streptophyta</taxon>
        <taxon>Embryophyta</taxon>
        <taxon>Tracheophyta</taxon>
        <taxon>Spermatophyta</taxon>
        <taxon>Magnoliopsida</taxon>
        <taxon>Liliopsida</taxon>
        <taxon>Poales</taxon>
        <taxon>Poaceae</taxon>
        <taxon>PACMAD clade</taxon>
        <taxon>Arundinoideae</taxon>
        <taxon>Arundineae</taxon>
        <taxon>Arundo</taxon>
    </lineage>
</organism>
<name>A0A0A9FQP5_ARUDO</name>
<reference evidence="1" key="1">
    <citation type="submission" date="2014-09" db="EMBL/GenBank/DDBJ databases">
        <authorList>
            <person name="Magalhaes I.L.F."/>
            <person name="Oliveira U."/>
            <person name="Santos F.R."/>
            <person name="Vidigal T.H.D.A."/>
            <person name="Brescovit A.D."/>
            <person name="Santos A.J."/>
        </authorList>
    </citation>
    <scope>NUCLEOTIDE SEQUENCE</scope>
    <source>
        <tissue evidence="1">Shoot tissue taken approximately 20 cm above the soil surface</tissue>
    </source>
</reference>
<evidence type="ECO:0000313" key="1">
    <source>
        <dbReference type="EMBL" id="JAE13584.1"/>
    </source>
</evidence>
<protein>
    <submittedName>
        <fullName evidence="1">Uncharacterized protein</fullName>
    </submittedName>
</protein>
<accession>A0A0A9FQP5</accession>
<dbReference type="EMBL" id="GBRH01184312">
    <property type="protein sequence ID" value="JAE13584.1"/>
    <property type="molecule type" value="Transcribed_RNA"/>
</dbReference>
<dbReference type="AlphaFoldDB" id="A0A0A9FQP5"/>
<sequence>MMDFPAASHPSLRYDAISFHAMSFLFS</sequence>
<reference evidence="1" key="2">
    <citation type="journal article" date="2015" name="Data Brief">
        <title>Shoot transcriptome of the giant reed, Arundo donax.</title>
        <authorList>
            <person name="Barrero R.A."/>
            <person name="Guerrero F.D."/>
            <person name="Moolhuijzen P."/>
            <person name="Goolsby J.A."/>
            <person name="Tidwell J."/>
            <person name="Bellgard S.E."/>
            <person name="Bellgard M.I."/>
        </authorList>
    </citation>
    <scope>NUCLEOTIDE SEQUENCE</scope>
    <source>
        <tissue evidence="1">Shoot tissue taken approximately 20 cm above the soil surface</tissue>
    </source>
</reference>